<gene>
    <name evidence="2" type="ORF">BpHYR1_003963</name>
</gene>
<dbReference type="Proteomes" id="UP000276133">
    <property type="component" value="Unassembled WGS sequence"/>
</dbReference>
<feature type="transmembrane region" description="Helical" evidence="1">
    <location>
        <begin position="58"/>
        <end position="75"/>
    </location>
</feature>
<organism evidence="2 3">
    <name type="scientific">Brachionus plicatilis</name>
    <name type="common">Marine rotifer</name>
    <name type="synonym">Brachionus muelleri</name>
    <dbReference type="NCBI Taxonomy" id="10195"/>
    <lineage>
        <taxon>Eukaryota</taxon>
        <taxon>Metazoa</taxon>
        <taxon>Spiralia</taxon>
        <taxon>Gnathifera</taxon>
        <taxon>Rotifera</taxon>
        <taxon>Eurotatoria</taxon>
        <taxon>Monogononta</taxon>
        <taxon>Pseudotrocha</taxon>
        <taxon>Ploima</taxon>
        <taxon>Brachionidae</taxon>
        <taxon>Brachionus</taxon>
    </lineage>
</organism>
<keyword evidence="1" id="KW-0812">Transmembrane</keyword>
<keyword evidence="1" id="KW-0472">Membrane</keyword>
<sequence>MNKCFETSLGELFNRLILNNSTKNIETLPNLTSDHLINNKDYQCNRIARIYLKITRRFFSSVPIELVVALIGVWLHNLENYSNRSIEVQFSKAILNKFIINDPFGFMV</sequence>
<name>A0A3M7RXT0_BRAPC</name>
<evidence type="ECO:0000256" key="1">
    <source>
        <dbReference type="SAM" id="Phobius"/>
    </source>
</evidence>
<proteinExistence type="predicted"/>
<evidence type="ECO:0000313" key="3">
    <source>
        <dbReference type="Proteomes" id="UP000276133"/>
    </source>
</evidence>
<comment type="caution">
    <text evidence="2">The sequence shown here is derived from an EMBL/GenBank/DDBJ whole genome shotgun (WGS) entry which is preliminary data.</text>
</comment>
<keyword evidence="3" id="KW-1185">Reference proteome</keyword>
<dbReference type="EMBL" id="REGN01002412">
    <property type="protein sequence ID" value="RNA28250.1"/>
    <property type="molecule type" value="Genomic_DNA"/>
</dbReference>
<accession>A0A3M7RXT0</accession>
<evidence type="ECO:0000313" key="2">
    <source>
        <dbReference type="EMBL" id="RNA28250.1"/>
    </source>
</evidence>
<reference evidence="2 3" key="1">
    <citation type="journal article" date="2018" name="Sci. Rep.">
        <title>Genomic signatures of local adaptation to the degree of environmental predictability in rotifers.</title>
        <authorList>
            <person name="Franch-Gras L."/>
            <person name="Hahn C."/>
            <person name="Garcia-Roger E.M."/>
            <person name="Carmona M.J."/>
            <person name="Serra M."/>
            <person name="Gomez A."/>
        </authorList>
    </citation>
    <scope>NUCLEOTIDE SEQUENCE [LARGE SCALE GENOMIC DNA]</scope>
    <source>
        <strain evidence="2">HYR1</strain>
    </source>
</reference>
<keyword evidence="1" id="KW-1133">Transmembrane helix</keyword>
<protein>
    <submittedName>
        <fullName evidence="2">Uncharacterized protein</fullName>
    </submittedName>
</protein>
<dbReference type="AlphaFoldDB" id="A0A3M7RXT0"/>